<name>A0A1H3LG28_9FIRM</name>
<dbReference type="eggNOG" id="COG0524">
    <property type="taxonomic scope" value="Bacteria"/>
</dbReference>
<evidence type="ECO:0000313" key="5">
    <source>
        <dbReference type="Proteomes" id="UP000183918"/>
    </source>
</evidence>
<dbReference type="AlphaFoldDB" id="A0A1H3LG28"/>
<keyword evidence="1" id="KW-0808">Transferase</keyword>
<dbReference type="SUPFAM" id="SSF53613">
    <property type="entry name" value="Ribokinase-like"/>
    <property type="match status" value="1"/>
</dbReference>
<feature type="domain" description="Carbohydrate kinase PfkB" evidence="3">
    <location>
        <begin position="3"/>
        <end position="290"/>
    </location>
</feature>
<evidence type="ECO:0000256" key="1">
    <source>
        <dbReference type="ARBA" id="ARBA00022679"/>
    </source>
</evidence>
<evidence type="ECO:0000313" key="4">
    <source>
        <dbReference type="EMBL" id="SDY63392.1"/>
    </source>
</evidence>
<proteinExistence type="predicted"/>
<dbReference type="PANTHER" id="PTHR10584:SF166">
    <property type="entry name" value="RIBOKINASE"/>
    <property type="match status" value="1"/>
</dbReference>
<dbReference type="Proteomes" id="UP000183918">
    <property type="component" value="Unassembled WGS sequence"/>
</dbReference>
<accession>A0A1H3LG28</accession>
<evidence type="ECO:0000256" key="2">
    <source>
        <dbReference type="ARBA" id="ARBA00022777"/>
    </source>
</evidence>
<evidence type="ECO:0000259" key="3">
    <source>
        <dbReference type="Pfam" id="PF00294"/>
    </source>
</evidence>
<dbReference type="Gene3D" id="3.40.1190.20">
    <property type="match status" value="1"/>
</dbReference>
<organism evidence="4 5">
    <name type="scientific">Lachnobacterium bovis DSM 14045</name>
    <dbReference type="NCBI Taxonomy" id="1122142"/>
    <lineage>
        <taxon>Bacteria</taxon>
        <taxon>Bacillati</taxon>
        <taxon>Bacillota</taxon>
        <taxon>Clostridia</taxon>
        <taxon>Lachnospirales</taxon>
        <taxon>Lachnospiraceae</taxon>
        <taxon>Lachnobacterium</taxon>
    </lineage>
</organism>
<dbReference type="Pfam" id="PF00294">
    <property type="entry name" value="PfkB"/>
    <property type="match status" value="1"/>
</dbReference>
<protein>
    <submittedName>
        <fullName evidence="4">Pseudouridine kinase</fullName>
    </submittedName>
</protein>
<dbReference type="STRING" id="1122142.SAMN02910414_02008"/>
<dbReference type="EMBL" id="FNPG01000025">
    <property type="protein sequence ID" value="SDY63392.1"/>
    <property type="molecule type" value="Genomic_DNA"/>
</dbReference>
<dbReference type="OrthoDB" id="9788681at2"/>
<dbReference type="PANTHER" id="PTHR10584">
    <property type="entry name" value="SUGAR KINASE"/>
    <property type="match status" value="1"/>
</dbReference>
<gene>
    <name evidence="4" type="ORF">SAMN02910414_02008</name>
</gene>
<dbReference type="InterPro" id="IPR011611">
    <property type="entry name" value="PfkB_dom"/>
</dbReference>
<reference evidence="4 5" key="1">
    <citation type="submission" date="2016-10" db="EMBL/GenBank/DDBJ databases">
        <authorList>
            <person name="de Groot N.N."/>
        </authorList>
    </citation>
    <scope>NUCLEOTIDE SEQUENCE [LARGE SCALE GENOMIC DNA]</scope>
    <source>
        <strain evidence="4 5">DSM 14045</strain>
    </source>
</reference>
<keyword evidence="2 4" id="KW-0418">Kinase</keyword>
<dbReference type="GO" id="GO:0016301">
    <property type="term" value="F:kinase activity"/>
    <property type="evidence" value="ECO:0007669"/>
    <property type="project" value="UniProtKB-KW"/>
</dbReference>
<dbReference type="RefSeq" id="WP_074718589.1">
    <property type="nucleotide sequence ID" value="NZ_FNPG01000025.1"/>
</dbReference>
<sequence>MGIVVVGAVMVDIKGYPMCQYIPSGRNVGRVVQVHGGVARNVVEDIANVELKPTFVSVVDKSGISEDVVAKLERHKVDTRFVKRTENGLGTWLAVFDNYGDVVASVSQRPDLSEIGTMFEEHGDEIVKNADSIVVEVDMESSILKKIFNLAEKYNKKVFAVVSNMTIAMERRDLLKKTDCVVCNIQEAGLLFTEDYSGKTPEEMAEIIQKKAELAGISNMIVTMGSQGAVWAQPGGKCGVCPAQNVVVVDTTGCGDAFFAGVAIGLTYGKTLADSCAIGTRLASSVIATKENVSPRFLPSEFDLDVDIKSTSDAKNK</sequence>
<keyword evidence="5" id="KW-1185">Reference proteome</keyword>
<dbReference type="InterPro" id="IPR029056">
    <property type="entry name" value="Ribokinase-like"/>
</dbReference>